<sequence length="142" mass="15471">MSLRPIFADLEVGQELPAQTFVVTRETLIRYAGASGDFNVIHWSQRHALEVGLPDVIAHGNLTMALGARYLTQWAGDPGALSEYGVRFTKPVVVPDTDAGTTVEITGKILELDGDSRVRIDLTVTSEGQKVLTQARAWVHLS</sequence>
<dbReference type="InterPro" id="IPR029069">
    <property type="entry name" value="HotDog_dom_sf"/>
</dbReference>
<evidence type="ECO:0000313" key="2">
    <source>
        <dbReference type="EMBL" id="CAB4772691.1"/>
    </source>
</evidence>
<evidence type="ECO:0000259" key="1">
    <source>
        <dbReference type="Pfam" id="PF01575"/>
    </source>
</evidence>
<name>A0A6J6VJQ9_9ZZZZ</name>
<proteinExistence type="predicted"/>
<dbReference type="PANTHER" id="PTHR43841:SF3">
    <property type="entry name" value="(3R)-HYDROXYACYL-ACP DEHYDRATASE SUBUNIT HADB"/>
    <property type="match status" value="1"/>
</dbReference>
<reference evidence="2" key="1">
    <citation type="submission" date="2020-05" db="EMBL/GenBank/DDBJ databases">
        <authorList>
            <person name="Chiriac C."/>
            <person name="Salcher M."/>
            <person name="Ghai R."/>
            <person name="Kavagutti S V."/>
        </authorList>
    </citation>
    <scope>NUCLEOTIDE SEQUENCE</scope>
</reference>
<dbReference type="EMBL" id="CAEZZX010000029">
    <property type="protein sequence ID" value="CAB4772691.1"/>
    <property type="molecule type" value="Genomic_DNA"/>
</dbReference>
<dbReference type="CDD" id="cd03453">
    <property type="entry name" value="SAV4209_like"/>
    <property type="match status" value="1"/>
</dbReference>
<dbReference type="AlphaFoldDB" id="A0A6J6VJQ9"/>
<organism evidence="2">
    <name type="scientific">freshwater metagenome</name>
    <dbReference type="NCBI Taxonomy" id="449393"/>
    <lineage>
        <taxon>unclassified sequences</taxon>
        <taxon>metagenomes</taxon>
        <taxon>ecological metagenomes</taxon>
    </lineage>
</organism>
<dbReference type="PANTHER" id="PTHR43841">
    <property type="entry name" value="3-HYDROXYACYL-THIOESTER DEHYDRATASE HTDX-RELATED"/>
    <property type="match status" value="1"/>
</dbReference>
<accession>A0A6J6VJQ9</accession>
<dbReference type="SUPFAM" id="SSF54637">
    <property type="entry name" value="Thioesterase/thiol ester dehydrase-isomerase"/>
    <property type="match status" value="1"/>
</dbReference>
<gene>
    <name evidence="2" type="ORF">UFOPK2938_00247</name>
</gene>
<protein>
    <submittedName>
        <fullName evidence="2">Unannotated protein</fullName>
    </submittedName>
</protein>
<dbReference type="Gene3D" id="3.10.129.10">
    <property type="entry name" value="Hotdog Thioesterase"/>
    <property type="match status" value="1"/>
</dbReference>
<feature type="domain" description="MaoC-like" evidence="1">
    <location>
        <begin position="13"/>
        <end position="109"/>
    </location>
</feature>
<dbReference type="Pfam" id="PF01575">
    <property type="entry name" value="MaoC_dehydratas"/>
    <property type="match status" value="1"/>
</dbReference>
<dbReference type="InterPro" id="IPR002539">
    <property type="entry name" value="MaoC-like_dom"/>
</dbReference>